<organism evidence="5">
    <name type="scientific">freshwater metagenome</name>
    <dbReference type="NCBI Taxonomy" id="449393"/>
    <lineage>
        <taxon>unclassified sequences</taxon>
        <taxon>metagenomes</taxon>
        <taxon>ecological metagenomes</taxon>
    </lineage>
</organism>
<dbReference type="FunFam" id="3.40.630.30:FF:000064">
    <property type="entry name" value="GNAT family acetyltransferase"/>
    <property type="match status" value="1"/>
</dbReference>
<keyword evidence="2" id="KW-0808">Transferase</keyword>
<dbReference type="PANTHER" id="PTHR10545">
    <property type="entry name" value="DIAMINE N-ACETYLTRANSFERASE"/>
    <property type="match status" value="1"/>
</dbReference>
<proteinExistence type="inferred from homology"/>
<feature type="domain" description="N-acetyltransferase" evidence="4">
    <location>
        <begin position="1"/>
        <end position="149"/>
    </location>
</feature>
<dbReference type="Pfam" id="PF00583">
    <property type="entry name" value="Acetyltransf_1"/>
    <property type="match status" value="1"/>
</dbReference>
<keyword evidence="3" id="KW-0012">Acyltransferase</keyword>
<dbReference type="SUPFAM" id="SSF55729">
    <property type="entry name" value="Acyl-CoA N-acyltransferases (Nat)"/>
    <property type="match status" value="1"/>
</dbReference>
<evidence type="ECO:0000256" key="1">
    <source>
        <dbReference type="ARBA" id="ARBA00008694"/>
    </source>
</evidence>
<dbReference type="InterPro" id="IPR051016">
    <property type="entry name" value="Diverse_Substrate_AcTransf"/>
</dbReference>
<dbReference type="InterPro" id="IPR000182">
    <property type="entry name" value="GNAT_dom"/>
</dbReference>
<reference evidence="5" key="1">
    <citation type="submission" date="2020-05" db="EMBL/GenBank/DDBJ databases">
        <authorList>
            <person name="Chiriac C."/>
            <person name="Salcher M."/>
            <person name="Ghai R."/>
            <person name="Kavagutti S V."/>
        </authorList>
    </citation>
    <scope>NUCLEOTIDE SEQUENCE</scope>
</reference>
<dbReference type="GO" id="GO:0008080">
    <property type="term" value="F:N-acetyltransferase activity"/>
    <property type="evidence" value="ECO:0007669"/>
    <property type="project" value="TreeGrafter"/>
</dbReference>
<dbReference type="CDD" id="cd04301">
    <property type="entry name" value="NAT_SF"/>
    <property type="match status" value="1"/>
</dbReference>
<comment type="similarity">
    <text evidence="1">Belongs to the acetyltransferase family.</text>
</comment>
<protein>
    <submittedName>
        <fullName evidence="5">Unannotated protein</fullName>
    </submittedName>
</protein>
<accession>A0A6J6RG68</accession>
<dbReference type="PROSITE" id="PS51186">
    <property type="entry name" value="GNAT"/>
    <property type="match status" value="1"/>
</dbReference>
<name>A0A6J6RG68_9ZZZZ</name>
<dbReference type="InterPro" id="IPR016181">
    <property type="entry name" value="Acyl_CoA_acyltransferase"/>
</dbReference>
<evidence type="ECO:0000259" key="4">
    <source>
        <dbReference type="PROSITE" id="PS51186"/>
    </source>
</evidence>
<gene>
    <name evidence="5" type="ORF">UFOPK2593_01535</name>
</gene>
<sequence>MHIRPAEPLDVPAIHQLIIDLAIYEKSPESVLSTHADLEAALFAEAPYLFGDVAVDGTEVIGFAVWYINYSTWRGRHGIYLEDLYVKPDRRGQGVGKALLKTLAARCVARGYTRLEWWVLDWNAPAIEFYKSVGARPMSDWTVFRLDGEELESFSQ</sequence>
<dbReference type="EMBL" id="CAEZXW010000160">
    <property type="protein sequence ID" value="CAB4718284.1"/>
    <property type="molecule type" value="Genomic_DNA"/>
</dbReference>
<dbReference type="AlphaFoldDB" id="A0A6J6RG68"/>
<evidence type="ECO:0000256" key="3">
    <source>
        <dbReference type="ARBA" id="ARBA00023315"/>
    </source>
</evidence>
<evidence type="ECO:0000256" key="2">
    <source>
        <dbReference type="ARBA" id="ARBA00022679"/>
    </source>
</evidence>
<dbReference type="PANTHER" id="PTHR10545:SF29">
    <property type="entry name" value="GH14572P-RELATED"/>
    <property type="match status" value="1"/>
</dbReference>
<dbReference type="Gene3D" id="3.40.630.30">
    <property type="match status" value="1"/>
</dbReference>
<evidence type="ECO:0000313" key="5">
    <source>
        <dbReference type="EMBL" id="CAB4718284.1"/>
    </source>
</evidence>